<keyword evidence="2" id="KW-1185">Reference proteome</keyword>
<comment type="caution">
    <text evidence="1">The sequence shown here is derived from an EMBL/GenBank/DDBJ whole genome shotgun (WGS) entry which is preliminary data.</text>
</comment>
<accession>A0AAD9XZS0</accession>
<organism evidence="1 2">
    <name type="scientific">Colletotrichum kahawae</name>
    <name type="common">Coffee berry disease fungus</name>
    <dbReference type="NCBI Taxonomy" id="34407"/>
    <lineage>
        <taxon>Eukaryota</taxon>
        <taxon>Fungi</taxon>
        <taxon>Dikarya</taxon>
        <taxon>Ascomycota</taxon>
        <taxon>Pezizomycotina</taxon>
        <taxon>Sordariomycetes</taxon>
        <taxon>Hypocreomycetidae</taxon>
        <taxon>Glomerellales</taxon>
        <taxon>Glomerellaceae</taxon>
        <taxon>Colletotrichum</taxon>
        <taxon>Colletotrichum gloeosporioides species complex</taxon>
    </lineage>
</organism>
<gene>
    <name evidence="1" type="ORF">CKAH01_09519</name>
</gene>
<protein>
    <submittedName>
        <fullName evidence="1">Uncharacterized protein</fullName>
    </submittedName>
</protein>
<dbReference type="AlphaFoldDB" id="A0AAD9XZS0"/>
<evidence type="ECO:0000313" key="2">
    <source>
        <dbReference type="Proteomes" id="UP001281614"/>
    </source>
</evidence>
<sequence length="186" mass="21307">MEEWNVQDWSLGSRRSRREMGWVFRPFSDTPRREPDVDKVSWTVSLQDGPPRRRWWQSGDDRRHRQADLVLGGGASDFEDAVSGRTRGRKSVDPLDTVSARGAALVTPAGLKHQEPDIVPCVEISSRRKPRLLDEKFAKSFNRLARYDFIPSLQQAWAVILPVARRQPRLHATARCRIPPVGLRAF</sequence>
<reference evidence="1" key="1">
    <citation type="submission" date="2023-02" db="EMBL/GenBank/DDBJ databases">
        <title>Colletotrichum kahawae CIFC_Que2 genome sequencing and assembly.</title>
        <authorList>
            <person name="Baroncelli R."/>
        </authorList>
    </citation>
    <scope>NUCLEOTIDE SEQUENCE</scope>
    <source>
        <strain evidence="1">CIFC_Que2</strain>
    </source>
</reference>
<dbReference type="EMBL" id="VYYT01000666">
    <property type="protein sequence ID" value="KAK2730405.1"/>
    <property type="molecule type" value="Genomic_DNA"/>
</dbReference>
<evidence type="ECO:0000313" key="1">
    <source>
        <dbReference type="EMBL" id="KAK2730405.1"/>
    </source>
</evidence>
<name>A0AAD9XZS0_COLKA</name>
<proteinExistence type="predicted"/>
<dbReference type="Proteomes" id="UP001281614">
    <property type="component" value="Unassembled WGS sequence"/>
</dbReference>